<feature type="compositionally biased region" description="Gly residues" evidence="2">
    <location>
        <begin position="1070"/>
        <end position="1079"/>
    </location>
</feature>
<accession>A0A9P6W2S3</accession>
<feature type="region of interest" description="Disordered" evidence="2">
    <location>
        <begin position="941"/>
        <end position="990"/>
    </location>
</feature>
<keyword evidence="5" id="KW-1185">Reference proteome</keyword>
<feature type="compositionally biased region" description="Low complexity" evidence="2">
    <location>
        <begin position="61"/>
        <end position="80"/>
    </location>
</feature>
<feature type="compositionally biased region" description="Low complexity" evidence="2">
    <location>
        <begin position="1088"/>
        <end position="1115"/>
    </location>
</feature>
<dbReference type="InterPro" id="IPR002110">
    <property type="entry name" value="Ankyrin_rpt"/>
</dbReference>
<dbReference type="PROSITE" id="PS50088">
    <property type="entry name" value="ANK_REPEAT"/>
    <property type="match status" value="2"/>
</dbReference>
<feature type="repeat" description="ANK" evidence="1">
    <location>
        <begin position="249"/>
        <end position="281"/>
    </location>
</feature>
<dbReference type="Gene3D" id="1.25.40.20">
    <property type="entry name" value="Ankyrin repeat-containing domain"/>
    <property type="match status" value="1"/>
</dbReference>
<feature type="region of interest" description="Disordered" evidence="2">
    <location>
        <begin position="314"/>
        <end position="396"/>
    </location>
</feature>
<comment type="caution">
    <text evidence="4">The sequence shown here is derived from an EMBL/GenBank/DDBJ whole genome shotgun (WGS) entry which is preliminary data.</text>
</comment>
<feature type="compositionally biased region" description="Basic and acidic residues" evidence="2">
    <location>
        <begin position="378"/>
        <end position="396"/>
    </location>
</feature>
<dbReference type="GO" id="GO:0051020">
    <property type="term" value="F:GTPase binding"/>
    <property type="evidence" value="ECO:0007669"/>
    <property type="project" value="TreeGrafter"/>
</dbReference>
<dbReference type="SMART" id="SM00248">
    <property type="entry name" value="ANK"/>
    <property type="match status" value="2"/>
</dbReference>
<dbReference type="EMBL" id="PUHQ01000022">
    <property type="protein sequence ID" value="KAG0663078.1"/>
    <property type="molecule type" value="Genomic_DNA"/>
</dbReference>
<dbReference type="SUPFAM" id="SSF48403">
    <property type="entry name" value="Ankyrin repeat"/>
    <property type="match status" value="1"/>
</dbReference>
<dbReference type="PANTHER" id="PTHR16027">
    <property type="entry name" value="DILUTE DOMAIN-CONTAINING PROTEIN YPR089W"/>
    <property type="match status" value="1"/>
</dbReference>
<dbReference type="PROSITE" id="PS50297">
    <property type="entry name" value="ANK_REP_REGION"/>
    <property type="match status" value="2"/>
</dbReference>
<protein>
    <recommendedName>
        <fullName evidence="3">Dilute domain-containing protein</fullName>
    </recommendedName>
</protein>
<evidence type="ECO:0000256" key="1">
    <source>
        <dbReference type="PROSITE-ProRule" id="PRU00023"/>
    </source>
</evidence>
<dbReference type="PANTHER" id="PTHR16027:SF6">
    <property type="entry name" value="DILUTE DOMAIN-CONTAINING PROTEIN"/>
    <property type="match status" value="1"/>
</dbReference>
<gene>
    <name evidence="4" type="ORF">C6P46_002921</name>
</gene>
<feature type="domain" description="Dilute" evidence="3">
    <location>
        <begin position="521"/>
        <end position="847"/>
    </location>
</feature>
<feature type="compositionally biased region" description="Acidic residues" evidence="2">
    <location>
        <begin position="431"/>
        <end position="440"/>
    </location>
</feature>
<proteinExistence type="predicted"/>
<feature type="region of interest" description="Disordered" evidence="2">
    <location>
        <begin position="855"/>
        <end position="879"/>
    </location>
</feature>
<dbReference type="OrthoDB" id="426293at2759"/>
<feature type="region of interest" description="Disordered" evidence="2">
    <location>
        <begin position="419"/>
        <end position="440"/>
    </location>
</feature>
<feature type="repeat" description="ANK" evidence="1">
    <location>
        <begin position="216"/>
        <end position="248"/>
    </location>
</feature>
<feature type="compositionally biased region" description="Polar residues" evidence="2">
    <location>
        <begin position="948"/>
        <end position="979"/>
    </location>
</feature>
<dbReference type="InterPro" id="IPR037986">
    <property type="entry name" value="Myo5p-like_CBD_DIL"/>
</dbReference>
<name>A0A9P6W2S3_RHOMI</name>
<organism evidence="4 5">
    <name type="scientific">Rhodotorula mucilaginosa</name>
    <name type="common">Yeast</name>
    <name type="synonym">Rhodotorula rubra</name>
    <dbReference type="NCBI Taxonomy" id="5537"/>
    <lineage>
        <taxon>Eukaryota</taxon>
        <taxon>Fungi</taxon>
        <taxon>Dikarya</taxon>
        <taxon>Basidiomycota</taxon>
        <taxon>Pucciniomycotina</taxon>
        <taxon>Microbotryomycetes</taxon>
        <taxon>Sporidiobolales</taxon>
        <taxon>Sporidiobolaceae</taxon>
        <taxon>Rhodotorula</taxon>
    </lineage>
</organism>
<evidence type="ECO:0000313" key="5">
    <source>
        <dbReference type="Proteomes" id="UP000777482"/>
    </source>
</evidence>
<feature type="compositionally biased region" description="Low complexity" evidence="2">
    <location>
        <begin position="866"/>
        <end position="879"/>
    </location>
</feature>
<feature type="region of interest" description="Disordered" evidence="2">
    <location>
        <begin position="1"/>
        <end position="80"/>
    </location>
</feature>
<feature type="compositionally biased region" description="Gly residues" evidence="2">
    <location>
        <begin position="674"/>
        <end position="684"/>
    </location>
</feature>
<feature type="region of interest" description="Disordered" evidence="2">
    <location>
        <begin position="663"/>
        <end position="696"/>
    </location>
</feature>
<dbReference type="InterPro" id="IPR002710">
    <property type="entry name" value="Dilute_dom"/>
</dbReference>
<sequence>MAHALDLAPAPPAPRPRPVASTLTDQRDHRAPGHAAVPLPAQTAANGGFDPLSLSGTAPPASLAQLSSTTTSSGSSAAMTMTSTDDGQIALTLLPNPPAPTDLAQYLTDASPLSPDQKRVLFTAVYLRAASSGNSDLLEWLVSLPLDPLLSSAENAANAKRFSLSRAQKRESHLSMTGSSAEGEVSVGSARLVGVDDDLQDWVARKWVDLDGRDQEGNPALVLAVAFGHAEAVRILVESGAHVNEADRAGWTALHWAVQNNDIPIASYLLNHRASPLLASRRGLTARDLVKPGPEGLAMREVLSSAWEAAIERERAARRSADETGGGGADGSKGRKGKGRAAPPDVDGSEAADSLERSVSRMSLAALSEVDASTASWEEDRERERAEEKEREAVERKKWQLALDSAEVLQLNLPLLGVRDPQAKSGRDPPGLDDEDEEPEVPAAQAFDWDRCQPDQMIVFSLLDLPMLLDVVVSFVRPIHTRKYRYIPANVIFLAARYAHHLGGTELLDELMFGALERIENNIHVSAFPTIVSLEAILTYVVLQKQPEDMASCAFWLSNCLLILYYLRTEPNLAEATTDYQAHFADLINEIFVFIIRDAERRIDRVLEAAILEHEPLAGGFEDVAFEDEWASTRFVKKLTGRAKKNAGIRTSTSAMSLFSSSDSGSVSSSPDGIGIGGAGGPGSPGRQRTTTIGNTPKDVTDLLSATLYVLQLYEIPPAIIVQAFSQLFYWLACEIFNRLLTQRKYLCRSRAMQIRLNASNLEDWARANRLSTKMVSVHFAPLNQLLQWLQCLSAESSIDGLISTVDTLRGLNPPQLRRAVREYRYEVDETKMDEDCVEYLAQVEKQWERQQLQRRQANEPVAKSGQAEAGATAGTGPAVLPSSEIAQAVDAISSDPASLSTYAPPKHPDSFGELLNSRHMLPFALPTSTEHLVRFDQPTAFGPFAGSTPSLSRDTSTNGQRTPRSTNTGFSSQPSSPAVRSDTLAPPVPVIENRAPTSAEELVAAERHVPLLPDDFFAVLDTAPKRAGRGTLPPVSATLLAQADLDDAFKTPRLGTGGEFDEVEGLWWSGGGGGGGGDSPARVTGMSPNAPSAATPGGAAASHGRSASLSSGAGPDPDSSYESIGGVEETPKPSFGFRF</sequence>
<dbReference type="Pfam" id="PF12796">
    <property type="entry name" value="Ank_2"/>
    <property type="match status" value="1"/>
</dbReference>
<evidence type="ECO:0000259" key="3">
    <source>
        <dbReference type="PROSITE" id="PS51126"/>
    </source>
</evidence>
<feature type="region of interest" description="Disordered" evidence="2">
    <location>
        <begin position="1070"/>
        <end position="1140"/>
    </location>
</feature>
<dbReference type="Proteomes" id="UP000777482">
    <property type="component" value="Unassembled WGS sequence"/>
</dbReference>
<reference evidence="4 5" key="1">
    <citation type="submission" date="2020-11" db="EMBL/GenBank/DDBJ databases">
        <title>Kefir isolates.</title>
        <authorList>
            <person name="Marcisauskas S."/>
            <person name="Kim Y."/>
            <person name="Blasche S."/>
        </authorList>
    </citation>
    <scope>NUCLEOTIDE SEQUENCE [LARGE SCALE GENOMIC DNA]</scope>
    <source>
        <strain evidence="4 5">KR</strain>
    </source>
</reference>
<dbReference type="Pfam" id="PF01843">
    <property type="entry name" value="DIL"/>
    <property type="match status" value="1"/>
</dbReference>
<dbReference type="SMART" id="SM01132">
    <property type="entry name" value="DIL"/>
    <property type="match status" value="1"/>
</dbReference>
<dbReference type="CDD" id="cd15473">
    <property type="entry name" value="Myo5p-like_CBD_DIL_ANK"/>
    <property type="match status" value="1"/>
</dbReference>
<evidence type="ECO:0000313" key="4">
    <source>
        <dbReference type="EMBL" id="KAG0663078.1"/>
    </source>
</evidence>
<feature type="compositionally biased region" description="Low complexity" evidence="2">
    <location>
        <begin position="663"/>
        <end position="673"/>
    </location>
</feature>
<dbReference type="PROSITE" id="PS51126">
    <property type="entry name" value="DILUTE"/>
    <property type="match status" value="1"/>
</dbReference>
<evidence type="ECO:0000256" key="2">
    <source>
        <dbReference type="SAM" id="MobiDB-lite"/>
    </source>
</evidence>
<keyword evidence="1" id="KW-0040">ANK repeat</keyword>
<dbReference type="InterPro" id="IPR036770">
    <property type="entry name" value="Ankyrin_rpt-contain_sf"/>
</dbReference>
<dbReference type="InterPro" id="IPR052072">
    <property type="entry name" value="Vascular_dev_regulator"/>
</dbReference>
<dbReference type="AlphaFoldDB" id="A0A9P6W2S3"/>